<keyword evidence="3" id="KW-0285">Flavoprotein</keyword>
<dbReference type="GO" id="GO:0010181">
    <property type="term" value="F:FMN binding"/>
    <property type="evidence" value="ECO:0007669"/>
    <property type="project" value="InterPro"/>
</dbReference>
<feature type="domain" description="NADH:flavin oxidoreductase/NADH oxidase N-terminal" evidence="4">
    <location>
        <begin position="10"/>
        <end position="334"/>
    </location>
</feature>
<evidence type="ECO:0000256" key="2">
    <source>
        <dbReference type="ARBA" id="ARBA00005979"/>
    </source>
</evidence>
<dbReference type="OrthoDB" id="276546at2759"/>
<evidence type="ECO:0000313" key="6">
    <source>
        <dbReference type="Proteomes" id="UP000769528"/>
    </source>
</evidence>
<gene>
    <name evidence="5" type="ORF">WICMUC_003367</name>
</gene>
<evidence type="ECO:0000256" key="1">
    <source>
        <dbReference type="ARBA" id="ARBA00001917"/>
    </source>
</evidence>
<evidence type="ECO:0000259" key="4">
    <source>
        <dbReference type="Pfam" id="PF00724"/>
    </source>
</evidence>
<comment type="similarity">
    <text evidence="2">Belongs to the NADH:flavin oxidoreductase/NADH oxidase family.</text>
</comment>
<reference evidence="5" key="1">
    <citation type="journal article" date="2021" name="Open Biol.">
        <title>Shared evolutionary footprints suggest mitochondrial oxidative damage underlies multiple complex I losses in fungi.</title>
        <authorList>
            <person name="Schikora-Tamarit M.A."/>
            <person name="Marcet-Houben M."/>
            <person name="Nosek J."/>
            <person name="Gabaldon T."/>
        </authorList>
    </citation>
    <scope>NUCLEOTIDE SEQUENCE</scope>
    <source>
        <strain evidence="5">CBS6341</strain>
    </source>
</reference>
<protein>
    <recommendedName>
        <fullName evidence="4">NADH:flavin oxidoreductase/NADH oxidase N-terminal domain-containing protein</fullName>
    </recommendedName>
</protein>
<accession>A0A9P8TCQ9</accession>
<evidence type="ECO:0000256" key="3">
    <source>
        <dbReference type="ARBA" id="ARBA00022643"/>
    </source>
</evidence>
<sequence length="356" mass="40590">MVSVNLGSSDLFKPLKIGKIELKHRVVLAPLTRNRVTDDEIADVKGDLVREYYDQRSKKEGTLIITEGVAITTEHIKNLPPIFSIPVYLNENRDTWKPIFDTVHANKSFIFLQAWWGTLAKDQTEDISSFTKDKLKAVINYFIDAAERAFKDGADGLELHFANGFTVFNFLNPFINQRTDEYGGSIENRTRFALEIVDALGEKFGYDKFGVRISPFFRHSTEDIHPDTLATYAHLVGELESRRLKGKEVAYIHAVEPRALEADGSVNKEWLHENIEFIPAIWNGVVIRASNFIEENEHAANVVKTNPKTAIAFGRYFISNPDLPHRLEKGLELNPYDRATFYTKGPEGYIDYEFAK</sequence>
<dbReference type="EMBL" id="JAEUBF010000877">
    <property type="protein sequence ID" value="KAH3674341.1"/>
    <property type="molecule type" value="Genomic_DNA"/>
</dbReference>
<dbReference type="InterPro" id="IPR045247">
    <property type="entry name" value="Oye-like"/>
</dbReference>
<organism evidence="5 6">
    <name type="scientific">Wickerhamomyces mucosus</name>
    <dbReference type="NCBI Taxonomy" id="1378264"/>
    <lineage>
        <taxon>Eukaryota</taxon>
        <taxon>Fungi</taxon>
        <taxon>Dikarya</taxon>
        <taxon>Ascomycota</taxon>
        <taxon>Saccharomycotina</taxon>
        <taxon>Saccharomycetes</taxon>
        <taxon>Phaffomycetales</taxon>
        <taxon>Wickerhamomycetaceae</taxon>
        <taxon>Wickerhamomyces</taxon>
    </lineage>
</organism>
<comment type="caution">
    <text evidence="5">The sequence shown here is derived from an EMBL/GenBank/DDBJ whole genome shotgun (WGS) entry which is preliminary data.</text>
</comment>
<dbReference type="SUPFAM" id="SSF51395">
    <property type="entry name" value="FMN-linked oxidoreductases"/>
    <property type="match status" value="1"/>
</dbReference>
<comment type="cofactor">
    <cofactor evidence="1">
        <name>FMN</name>
        <dbReference type="ChEBI" id="CHEBI:58210"/>
    </cofactor>
</comment>
<dbReference type="Proteomes" id="UP000769528">
    <property type="component" value="Unassembled WGS sequence"/>
</dbReference>
<dbReference type="InterPro" id="IPR001155">
    <property type="entry name" value="OxRdtase_FMN_N"/>
</dbReference>
<keyword evidence="3" id="KW-0288">FMN</keyword>
<dbReference type="PANTHER" id="PTHR22893">
    <property type="entry name" value="NADH OXIDOREDUCTASE-RELATED"/>
    <property type="match status" value="1"/>
</dbReference>
<name>A0A9P8TCQ9_9ASCO</name>
<dbReference type="Pfam" id="PF00724">
    <property type="entry name" value="Oxidored_FMN"/>
    <property type="match status" value="1"/>
</dbReference>
<dbReference type="AlphaFoldDB" id="A0A9P8TCQ9"/>
<dbReference type="InterPro" id="IPR013785">
    <property type="entry name" value="Aldolase_TIM"/>
</dbReference>
<dbReference type="GO" id="GO:0003959">
    <property type="term" value="F:NADPH dehydrogenase activity"/>
    <property type="evidence" value="ECO:0007669"/>
    <property type="project" value="TreeGrafter"/>
</dbReference>
<keyword evidence="6" id="KW-1185">Reference proteome</keyword>
<proteinExistence type="inferred from homology"/>
<dbReference type="Gene3D" id="3.20.20.70">
    <property type="entry name" value="Aldolase class I"/>
    <property type="match status" value="1"/>
</dbReference>
<reference evidence="5" key="2">
    <citation type="submission" date="2021-01" db="EMBL/GenBank/DDBJ databases">
        <authorList>
            <person name="Schikora-Tamarit M.A."/>
        </authorList>
    </citation>
    <scope>NUCLEOTIDE SEQUENCE</scope>
    <source>
        <strain evidence="5">CBS6341</strain>
    </source>
</reference>
<dbReference type="PANTHER" id="PTHR22893:SF91">
    <property type="entry name" value="NADPH DEHYDROGENASE 2-RELATED"/>
    <property type="match status" value="1"/>
</dbReference>
<evidence type="ECO:0000313" key="5">
    <source>
        <dbReference type="EMBL" id="KAH3674341.1"/>
    </source>
</evidence>